<dbReference type="Proteomes" id="UP001156645">
    <property type="component" value="Unassembled WGS sequence"/>
</dbReference>
<reference evidence="4" key="3">
    <citation type="journal article" date="2019" name="Int. J. Syst. Evol. Microbiol.">
        <title>The Global Catalogue of Microorganisms (GCM) 10K type strain sequencing project: providing services to taxonomists for standard genome sequencing and annotation.</title>
        <authorList>
            <consortium name="The Broad Institute Genomics Platform"/>
            <consortium name="The Broad Institute Genome Sequencing Center for Infectious Disease"/>
            <person name="Wu L."/>
            <person name="Ma J."/>
        </authorList>
    </citation>
    <scope>NUCLEOTIDE SEQUENCE [LARGE SCALE GENOMIC DNA]</scope>
    <source>
        <strain evidence="4">NBRC 103191</strain>
    </source>
</reference>
<evidence type="ECO:0000313" key="1">
    <source>
        <dbReference type="EMBL" id="GLR29703.1"/>
    </source>
</evidence>
<organism evidence="2 3">
    <name type="scientific">Psychrobacter pacificensis</name>
    <dbReference type="NCBI Taxonomy" id="112002"/>
    <lineage>
        <taxon>Bacteria</taxon>
        <taxon>Pseudomonadati</taxon>
        <taxon>Pseudomonadota</taxon>
        <taxon>Gammaproteobacteria</taxon>
        <taxon>Moraxellales</taxon>
        <taxon>Moraxellaceae</taxon>
        <taxon>Psychrobacter</taxon>
    </lineage>
</organism>
<dbReference type="EMBL" id="FNAL01000012">
    <property type="protein sequence ID" value="SDD89688.1"/>
    <property type="molecule type" value="Genomic_DNA"/>
</dbReference>
<dbReference type="EMBL" id="BSOK01000042">
    <property type="protein sequence ID" value="GLR29703.1"/>
    <property type="molecule type" value="Genomic_DNA"/>
</dbReference>
<reference evidence="1" key="4">
    <citation type="submission" date="2023-01" db="EMBL/GenBank/DDBJ databases">
        <title>Draft genome sequence of Psychrobacter pacificensis strain NBRC 103191.</title>
        <authorList>
            <person name="Sun Q."/>
            <person name="Mori K."/>
        </authorList>
    </citation>
    <scope>NUCLEOTIDE SEQUENCE</scope>
    <source>
        <strain evidence="1">NBRC 103191</strain>
    </source>
</reference>
<dbReference type="AlphaFoldDB" id="A0A1G6YH43"/>
<evidence type="ECO:0000313" key="2">
    <source>
        <dbReference type="EMBL" id="SDD89688.1"/>
    </source>
</evidence>
<accession>A0A1G6YH43</accession>
<evidence type="ECO:0000313" key="3">
    <source>
        <dbReference type="Proteomes" id="UP000198501"/>
    </source>
</evidence>
<reference evidence="1" key="1">
    <citation type="journal article" date="2014" name="Int. J. Syst. Evol. Microbiol.">
        <title>Complete genome of a new Firmicutes species belonging to the dominant human colonic microbiota ('Ruminococcus bicirculans') reveals two chromosomes and a selective capacity to utilize plant glucans.</title>
        <authorList>
            <consortium name="NISC Comparative Sequencing Program"/>
            <person name="Wegmann U."/>
            <person name="Louis P."/>
            <person name="Goesmann A."/>
            <person name="Henrissat B."/>
            <person name="Duncan S.H."/>
            <person name="Flint H.J."/>
        </authorList>
    </citation>
    <scope>NUCLEOTIDE SEQUENCE</scope>
    <source>
        <strain evidence="1">NBRC 103191</strain>
    </source>
</reference>
<proteinExistence type="predicted"/>
<sequence length="57" mass="6545">MNEFEHYNEKTAYVDNDSMNLANARLLKTMSFQCTIMLSLTAHDNVSSSENLWTSVK</sequence>
<gene>
    <name evidence="1" type="ORF">GCM10007915_19420</name>
    <name evidence="2" type="ORF">SAMN05660405_01692</name>
</gene>
<keyword evidence="4" id="KW-1185">Reference proteome</keyword>
<name>A0A1G6YH43_9GAMM</name>
<protein>
    <submittedName>
        <fullName evidence="2">Uncharacterized protein</fullName>
    </submittedName>
</protein>
<dbReference type="Proteomes" id="UP000198501">
    <property type="component" value="Unassembled WGS sequence"/>
</dbReference>
<evidence type="ECO:0000313" key="4">
    <source>
        <dbReference type="Proteomes" id="UP001156645"/>
    </source>
</evidence>
<reference evidence="2 3" key="2">
    <citation type="submission" date="2016-10" db="EMBL/GenBank/DDBJ databases">
        <authorList>
            <person name="de Groot N.N."/>
        </authorList>
    </citation>
    <scope>NUCLEOTIDE SEQUENCE [LARGE SCALE GENOMIC DNA]</scope>
    <source>
        <strain evidence="2 3">DSM 23406</strain>
    </source>
</reference>